<accession>A0A2U2AHB2</accession>
<dbReference type="Proteomes" id="UP000245020">
    <property type="component" value="Unassembled WGS sequence"/>
</dbReference>
<organism evidence="2 3">
    <name type="scientific">Ignatzschineria ureiclastica</name>
    <dbReference type="NCBI Taxonomy" id="472582"/>
    <lineage>
        <taxon>Bacteria</taxon>
        <taxon>Pseudomonadati</taxon>
        <taxon>Pseudomonadota</taxon>
        <taxon>Gammaproteobacteria</taxon>
        <taxon>Cardiobacteriales</taxon>
        <taxon>Ignatzschineriaceae</taxon>
        <taxon>Ignatzschineria</taxon>
    </lineage>
</organism>
<comment type="caution">
    <text evidence="2">The sequence shown here is derived from an EMBL/GenBank/DDBJ whole genome shotgun (WGS) entry which is preliminary data.</text>
</comment>
<keyword evidence="3" id="KW-1185">Reference proteome</keyword>
<gene>
    <name evidence="2" type="ORF">DC083_02250</name>
</gene>
<sequence length="99" mass="11026">MANYNEKLRTWLENRPNPDAGINNIQMPGDVKHVIWQNRAHEPSAYEMALVENLITAFSSGATTLSEVVTALNTQGMLLESGEPFTEALFQAEMARLGY</sequence>
<evidence type="ECO:0000313" key="2">
    <source>
        <dbReference type="EMBL" id="PWD82027.1"/>
    </source>
</evidence>
<dbReference type="InterPro" id="IPR046789">
    <property type="entry name" value="HTH_62"/>
</dbReference>
<protein>
    <recommendedName>
        <fullName evidence="1">Recombinase-like domain-containing protein</fullName>
    </recommendedName>
</protein>
<proteinExistence type="predicted"/>
<evidence type="ECO:0000313" key="3">
    <source>
        <dbReference type="Proteomes" id="UP000245020"/>
    </source>
</evidence>
<dbReference type="OrthoDB" id="6909982at2"/>
<name>A0A2U2AHB2_9GAMM</name>
<dbReference type="AlphaFoldDB" id="A0A2U2AHB2"/>
<dbReference type="RefSeq" id="WP_109188627.1">
    <property type="nucleotide sequence ID" value="NZ_BMYA01000001.1"/>
</dbReference>
<dbReference type="EMBL" id="QEWQ01000001">
    <property type="protein sequence ID" value="PWD82027.1"/>
    <property type="molecule type" value="Genomic_DNA"/>
</dbReference>
<dbReference type="Pfam" id="PF20552">
    <property type="entry name" value="HTH_62"/>
    <property type="match status" value="1"/>
</dbReference>
<reference evidence="3" key="1">
    <citation type="submission" date="2018-05" db="EMBL/GenBank/DDBJ databases">
        <title>Ignatzschineria dubaiensis sp. nov., isolated from necrotic foot tissues of dromedaries (Camelus dromedarius) and associated maggots in Dubai, United Arab Emirates.</title>
        <authorList>
            <person name="Tsang C.C."/>
            <person name="Tang J.Y.M."/>
            <person name="Fong J.Y.H."/>
            <person name="Kinne J."/>
            <person name="Lee H.H."/>
            <person name="Joseph M."/>
            <person name="Jose S."/>
            <person name="Schuster R.K."/>
            <person name="Tang Y."/>
            <person name="Sivakumar S."/>
            <person name="Chen J.H.K."/>
            <person name="Teng J.L.L."/>
            <person name="Lau S.K.P."/>
            <person name="Wernery U."/>
            <person name="Woo P.C.Y."/>
        </authorList>
    </citation>
    <scope>NUCLEOTIDE SEQUENCE [LARGE SCALE GENOMIC DNA]</scope>
    <source>
        <strain evidence="3">KCTC 22644</strain>
    </source>
</reference>
<evidence type="ECO:0000259" key="1">
    <source>
        <dbReference type="Pfam" id="PF20552"/>
    </source>
</evidence>
<feature type="domain" description="Recombinase-like" evidence="1">
    <location>
        <begin position="10"/>
        <end position="99"/>
    </location>
</feature>